<sequence>MSPGSRTESYPAFAHIGLRENPGKTSTRKSGKVVALIEGGNSQRYVATVLEIPRSTVQRVYHRFRETGVYSRRSDSGRKRVTSARKRVRSRLTPHSNLQQLRNVLSNEWNRIDQAGIQNLIEGLNRRMDRLCGDTGDVLGCFSKFEWIEFKASLKRQIEAVPGVFESQQRHRYRKTGPLSSQIGGDVRNNCKLLYDPHLVGTGHGEATI</sequence>
<dbReference type="Gene3D" id="1.10.10.10">
    <property type="entry name" value="Winged helix-like DNA-binding domain superfamily/Winged helix DNA-binding domain"/>
    <property type="match status" value="1"/>
</dbReference>
<name>A0ABQ8SE67_PERAM</name>
<accession>A0ABQ8SE67</accession>
<dbReference type="SUPFAM" id="SSF46689">
    <property type="entry name" value="Homeodomain-like"/>
    <property type="match status" value="1"/>
</dbReference>
<evidence type="ECO:0000256" key="1">
    <source>
        <dbReference type="ARBA" id="ARBA00004123"/>
    </source>
</evidence>
<dbReference type="Proteomes" id="UP001148838">
    <property type="component" value="Unassembled WGS sequence"/>
</dbReference>
<dbReference type="InterPro" id="IPR009057">
    <property type="entry name" value="Homeodomain-like_sf"/>
</dbReference>
<dbReference type="InterPro" id="IPR036388">
    <property type="entry name" value="WH-like_DNA-bd_sf"/>
</dbReference>
<gene>
    <name evidence="2" type="ORF">ANN_21005</name>
</gene>
<evidence type="ECO:0000313" key="3">
    <source>
        <dbReference type="Proteomes" id="UP001148838"/>
    </source>
</evidence>
<comment type="subcellular location">
    <subcellularLocation>
        <location evidence="1">Nucleus</location>
    </subcellularLocation>
</comment>
<protein>
    <submittedName>
        <fullName evidence="2">Uncharacterized protein</fullName>
    </submittedName>
</protein>
<reference evidence="2 3" key="1">
    <citation type="journal article" date="2022" name="Allergy">
        <title>Genome assembly and annotation of Periplaneta americana reveal a comprehensive cockroach allergen profile.</title>
        <authorList>
            <person name="Wang L."/>
            <person name="Xiong Q."/>
            <person name="Saelim N."/>
            <person name="Wang L."/>
            <person name="Nong W."/>
            <person name="Wan A.T."/>
            <person name="Shi M."/>
            <person name="Liu X."/>
            <person name="Cao Q."/>
            <person name="Hui J.H.L."/>
            <person name="Sookrung N."/>
            <person name="Leung T.F."/>
            <person name="Tungtrongchitr A."/>
            <person name="Tsui S.K.W."/>
        </authorList>
    </citation>
    <scope>NUCLEOTIDE SEQUENCE [LARGE SCALE GENOMIC DNA]</scope>
    <source>
        <strain evidence="2">PWHHKU_190912</strain>
    </source>
</reference>
<organism evidence="2 3">
    <name type="scientific">Periplaneta americana</name>
    <name type="common">American cockroach</name>
    <name type="synonym">Blatta americana</name>
    <dbReference type="NCBI Taxonomy" id="6978"/>
    <lineage>
        <taxon>Eukaryota</taxon>
        <taxon>Metazoa</taxon>
        <taxon>Ecdysozoa</taxon>
        <taxon>Arthropoda</taxon>
        <taxon>Hexapoda</taxon>
        <taxon>Insecta</taxon>
        <taxon>Pterygota</taxon>
        <taxon>Neoptera</taxon>
        <taxon>Polyneoptera</taxon>
        <taxon>Dictyoptera</taxon>
        <taxon>Blattodea</taxon>
        <taxon>Blattoidea</taxon>
        <taxon>Blattidae</taxon>
        <taxon>Blattinae</taxon>
        <taxon>Periplaneta</taxon>
    </lineage>
</organism>
<dbReference type="EMBL" id="JAJSOF020000029">
    <property type="protein sequence ID" value="KAJ4432386.1"/>
    <property type="molecule type" value="Genomic_DNA"/>
</dbReference>
<comment type="caution">
    <text evidence="2">The sequence shown here is derived from an EMBL/GenBank/DDBJ whole genome shotgun (WGS) entry which is preliminary data.</text>
</comment>
<evidence type="ECO:0000313" key="2">
    <source>
        <dbReference type="EMBL" id="KAJ4432386.1"/>
    </source>
</evidence>
<proteinExistence type="predicted"/>
<keyword evidence="3" id="KW-1185">Reference proteome</keyword>